<proteinExistence type="predicted"/>
<dbReference type="PROSITE" id="PS50006">
    <property type="entry name" value="FHA_DOMAIN"/>
    <property type="match status" value="1"/>
</dbReference>
<dbReference type="AlphaFoldDB" id="A0A6J6JYQ6"/>
<evidence type="ECO:0000259" key="1">
    <source>
        <dbReference type="PROSITE" id="PS50006"/>
    </source>
</evidence>
<dbReference type="InterPro" id="IPR000253">
    <property type="entry name" value="FHA_dom"/>
</dbReference>
<dbReference type="PANTHER" id="PTHR23308">
    <property type="entry name" value="NUCLEAR INHIBITOR OF PROTEIN PHOSPHATASE-1"/>
    <property type="match status" value="1"/>
</dbReference>
<dbReference type="InterPro" id="IPR008984">
    <property type="entry name" value="SMAD_FHA_dom_sf"/>
</dbReference>
<dbReference type="SUPFAM" id="SSF49879">
    <property type="entry name" value="SMAD/FHA domain"/>
    <property type="match status" value="1"/>
</dbReference>
<sequence length="150" mass="16551">MTDQVLNALKLVLLALIYLFFARVLWAVWSEVRTPVATTGKLPGTRGKTKKRGGASVFVIVEPRQHRGASFTLSNSLTLGRVADNDIALDDDTFMSSHHARIELRPEGVWVVDLDSTNGTFVNGQRVTGDRSLRKGDRLQVGSTVLEMRS</sequence>
<accession>A0A6J6JYQ6</accession>
<dbReference type="SMART" id="SM00240">
    <property type="entry name" value="FHA"/>
    <property type="match status" value="1"/>
</dbReference>
<name>A0A6J6JYQ6_9ZZZZ</name>
<gene>
    <name evidence="2" type="ORF">UFOPK2169_00188</name>
</gene>
<dbReference type="CDD" id="cd00060">
    <property type="entry name" value="FHA"/>
    <property type="match status" value="1"/>
</dbReference>
<feature type="domain" description="FHA" evidence="1">
    <location>
        <begin position="77"/>
        <end position="127"/>
    </location>
</feature>
<dbReference type="Gene3D" id="2.60.200.20">
    <property type="match status" value="1"/>
</dbReference>
<dbReference type="Pfam" id="PF00498">
    <property type="entry name" value="FHA"/>
    <property type="match status" value="1"/>
</dbReference>
<organism evidence="2">
    <name type="scientific">freshwater metagenome</name>
    <dbReference type="NCBI Taxonomy" id="449393"/>
    <lineage>
        <taxon>unclassified sequences</taxon>
        <taxon>metagenomes</taxon>
        <taxon>ecological metagenomes</taxon>
    </lineage>
</organism>
<dbReference type="InterPro" id="IPR050923">
    <property type="entry name" value="Cell_Proc_Reg/RNA_Proc"/>
</dbReference>
<reference evidence="2" key="1">
    <citation type="submission" date="2020-05" db="EMBL/GenBank/DDBJ databases">
        <authorList>
            <person name="Chiriac C."/>
            <person name="Salcher M."/>
            <person name="Ghai R."/>
            <person name="Kavagutti S V."/>
        </authorList>
    </citation>
    <scope>NUCLEOTIDE SEQUENCE</scope>
</reference>
<dbReference type="EMBL" id="CAEZWE010000003">
    <property type="protein sequence ID" value="CAB4642196.1"/>
    <property type="molecule type" value="Genomic_DNA"/>
</dbReference>
<evidence type="ECO:0000313" key="2">
    <source>
        <dbReference type="EMBL" id="CAB4642196.1"/>
    </source>
</evidence>
<protein>
    <submittedName>
        <fullName evidence="2">Unannotated protein</fullName>
    </submittedName>
</protein>